<evidence type="ECO:0000313" key="2">
    <source>
        <dbReference type="Proteomes" id="UP000612680"/>
    </source>
</evidence>
<reference evidence="1 2" key="1">
    <citation type="submission" date="2020-06" db="EMBL/GenBank/DDBJ databases">
        <title>Dyadobacter sandarakinus sp. nov., isolated from the soil of the Arctic Yellow River Station.</title>
        <authorList>
            <person name="Zhang Y."/>
            <person name="Peng F."/>
        </authorList>
    </citation>
    <scope>NUCLEOTIDE SEQUENCE [LARGE SCALE GENOMIC DNA]</scope>
    <source>
        <strain evidence="1 2">Q3-56</strain>
    </source>
</reference>
<gene>
    <name evidence="1" type="ORF">HWI92_07605</name>
</gene>
<dbReference type="Proteomes" id="UP000612680">
    <property type="component" value="Chromosome"/>
</dbReference>
<name>A0ABX7I3X9_9BACT</name>
<dbReference type="RefSeq" id="WP_204662348.1">
    <property type="nucleotide sequence ID" value="NZ_CP056775.1"/>
</dbReference>
<evidence type="ECO:0000313" key="1">
    <source>
        <dbReference type="EMBL" id="QRR00782.1"/>
    </source>
</evidence>
<dbReference type="EMBL" id="CP056775">
    <property type="protein sequence ID" value="QRR00782.1"/>
    <property type="molecule type" value="Genomic_DNA"/>
</dbReference>
<proteinExistence type="predicted"/>
<sequence>MKFNELYQKTIKYFPASIDISDGIFTAESKGFLSPNLSESWNLAESYAENEWEALLVWVIYQKLHAKAISIFKTDSARLIETDKIGLSGIEKMFSAALQDEGYEDMLKEYQDS</sequence>
<protein>
    <submittedName>
        <fullName evidence="1">Uncharacterized protein</fullName>
    </submittedName>
</protein>
<accession>A0ABX7I3X9</accession>
<organism evidence="1 2">
    <name type="scientific">Dyadobacter sandarakinus</name>
    <dbReference type="NCBI Taxonomy" id="2747268"/>
    <lineage>
        <taxon>Bacteria</taxon>
        <taxon>Pseudomonadati</taxon>
        <taxon>Bacteroidota</taxon>
        <taxon>Cytophagia</taxon>
        <taxon>Cytophagales</taxon>
        <taxon>Spirosomataceae</taxon>
        <taxon>Dyadobacter</taxon>
    </lineage>
</organism>
<keyword evidence="2" id="KW-1185">Reference proteome</keyword>